<dbReference type="GO" id="GO:0000272">
    <property type="term" value="P:polysaccharide catabolic process"/>
    <property type="evidence" value="ECO:0007669"/>
    <property type="project" value="UniProtKB-KW"/>
</dbReference>
<proteinExistence type="predicted"/>
<dbReference type="InterPro" id="IPR003961">
    <property type="entry name" value="FN3_dom"/>
</dbReference>
<keyword evidence="1" id="KW-0326">Glycosidase</keyword>
<evidence type="ECO:0000256" key="1">
    <source>
        <dbReference type="ARBA" id="ARBA00023295"/>
    </source>
</evidence>
<reference evidence="6 7" key="1">
    <citation type="submission" date="2020-08" db="EMBL/GenBank/DDBJ databases">
        <title>Sequencing the genomes of 1000 actinobacteria strains.</title>
        <authorList>
            <person name="Klenk H.-P."/>
        </authorList>
    </citation>
    <scope>NUCLEOTIDE SEQUENCE [LARGE SCALE GENOMIC DNA]</scope>
    <source>
        <strain evidence="6 7">DSM 45518</strain>
    </source>
</reference>
<evidence type="ECO:0000313" key="7">
    <source>
        <dbReference type="Proteomes" id="UP000542742"/>
    </source>
</evidence>
<dbReference type="RefSeq" id="WP_184953956.1">
    <property type="nucleotide sequence ID" value="NZ_BOMC01000067.1"/>
</dbReference>
<feature type="domain" description="Fibronectin type-III" evidence="5">
    <location>
        <begin position="340"/>
        <end position="439"/>
    </location>
</feature>
<sequence length="616" mass="64558">MKLTSLFAAVVLAASALVVPAGPAYAVGPCQSPEPPPDCPSPNDGPPTGRLDSITRVPAGIRLTGWASDPDEAALPVRVSVDDVLAGELMADKPYPGHDNHGFDGVVAAKPGSRVCLTTADPPTTRRITIACRTWPVPVLPFGALGAPVRSGISVQLAGWAIDPGTTGPVTVTAEVDGRPGPQMSANLPRADVASAHPAYGGDHGFTLTVPEGAEGEHRICLSARATSLGCQTWTVRHNPYGGVDSVVLTGDQVRIAGWAVDPDQPTTSTLVDIGVDGKYLRTTTADRPRPDGSRNGFEMTVDAADGVHEVCALGWNLGLGDHAYLGCRSYSRLQPAPPAPTDVRVTGVTDTSIELAFTDQAATETGYRLEARGGGKNKIIDLPSYAGTGSRTATVSGLQPVTSYEVLVKPVQTGAVEVTDQDAGRASAWTTGAPVIEAFTAGPATARACKKVDARLSFRIVGAVRAEITRNGAPQWAGQAGGGLWNGEAPGGNTDGNETYVLSAYDSAGRKTTRTVRLDQEPTTVPLVKSVSFFNNRPDILVVGVWDALGNQTHDFGPLLINARLTVQVPQCQQLNIQVRRAVDRRTVVFQTVDLLGYSTGMQRDVRIDPGPPMP</sequence>
<dbReference type="Pfam" id="PF00041">
    <property type="entry name" value="fn3"/>
    <property type="match status" value="1"/>
</dbReference>
<dbReference type="SMART" id="SM00060">
    <property type="entry name" value="FN3"/>
    <property type="match status" value="1"/>
</dbReference>
<dbReference type="AlphaFoldDB" id="A0A7W7CZ19"/>
<feature type="region of interest" description="Disordered" evidence="3">
    <location>
        <begin position="29"/>
        <end position="53"/>
    </location>
</feature>
<feature type="signal peptide" evidence="4">
    <location>
        <begin position="1"/>
        <end position="26"/>
    </location>
</feature>
<dbReference type="SUPFAM" id="SSF49265">
    <property type="entry name" value="Fibronectin type III"/>
    <property type="match status" value="1"/>
</dbReference>
<name>A0A7W7CZ19_9ACTN</name>
<gene>
    <name evidence="6" type="ORF">BKA14_005779</name>
</gene>
<dbReference type="Gene3D" id="2.60.40.10">
    <property type="entry name" value="Immunoglobulins"/>
    <property type="match status" value="1"/>
</dbReference>
<protein>
    <recommendedName>
        <fullName evidence="5">Fibronectin type-III domain-containing protein</fullName>
    </recommendedName>
</protein>
<keyword evidence="2" id="KW-0119">Carbohydrate metabolism</keyword>
<evidence type="ECO:0000256" key="3">
    <source>
        <dbReference type="SAM" id="MobiDB-lite"/>
    </source>
</evidence>
<evidence type="ECO:0000256" key="4">
    <source>
        <dbReference type="SAM" id="SignalP"/>
    </source>
</evidence>
<dbReference type="Proteomes" id="UP000542742">
    <property type="component" value="Unassembled WGS sequence"/>
</dbReference>
<keyword evidence="1" id="KW-0378">Hydrolase</keyword>
<feature type="compositionally biased region" description="Pro residues" evidence="3">
    <location>
        <begin position="32"/>
        <end position="45"/>
    </location>
</feature>
<dbReference type="EMBL" id="JACHMF010000001">
    <property type="protein sequence ID" value="MBB4695631.1"/>
    <property type="molecule type" value="Genomic_DNA"/>
</dbReference>
<accession>A0A7W7CZ19</accession>
<organism evidence="6 7">
    <name type="scientific">Paractinoplanes abujensis</name>
    <dbReference type="NCBI Taxonomy" id="882441"/>
    <lineage>
        <taxon>Bacteria</taxon>
        <taxon>Bacillati</taxon>
        <taxon>Actinomycetota</taxon>
        <taxon>Actinomycetes</taxon>
        <taxon>Micromonosporales</taxon>
        <taxon>Micromonosporaceae</taxon>
        <taxon>Paractinoplanes</taxon>
    </lineage>
</organism>
<keyword evidence="2" id="KW-0624">Polysaccharide degradation</keyword>
<dbReference type="GO" id="GO:0016798">
    <property type="term" value="F:hydrolase activity, acting on glycosyl bonds"/>
    <property type="evidence" value="ECO:0007669"/>
    <property type="project" value="UniProtKB-KW"/>
</dbReference>
<dbReference type="CDD" id="cd00063">
    <property type="entry name" value="FN3"/>
    <property type="match status" value="1"/>
</dbReference>
<dbReference type="InterPro" id="IPR036116">
    <property type="entry name" value="FN3_sf"/>
</dbReference>
<feature type="chain" id="PRO_5031440476" description="Fibronectin type-III domain-containing protein" evidence="4">
    <location>
        <begin position="27"/>
        <end position="616"/>
    </location>
</feature>
<dbReference type="InterPro" id="IPR013783">
    <property type="entry name" value="Ig-like_fold"/>
</dbReference>
<dbReference type="PROSITE" id="PS50853">
    <property type="entry name" value="FN3"/>
    <property type="match status" value="1"/>
</dbReference>
<evidence type="ECO:0000256" key="2">
    <source>
        <dbReference type="ARBA" id="ARBA00023326"/>
    </source>
</evidence>
<evidence type="ECO:0000259" key="5">
    <source>
        <dbReference type="PROSITE" id="PS50853"/>
    </source>
</evidence>
<keyword evidence="4" id="KW-0732">Signal</keyword>
<evidence type="ECO:0000313" key="6">
    <source>
        <dbReference type="EMBL" id="MBB4695631.1"/>
    </source>
</evidence>
<comment type="caution">
    <text evidence="6">The sequence shown here is derived from an EMBL/GenBank/DDBJ whole genome shotgun (WGS) entry which is preliminary data.</text>
</comment>
<keyword evidence="7" id="KW-1185">Reference proteome</keyword>